<comment type="caution">
    <text evidence="1">The sequence shown here is derived from an EMBL/GenBank/DDBJ whole genome shotgun (WGS) entry which is preliminary data.</text>
</comment>
<feature type="non-terminal residue" evidence="1">
    <location>
        <position position="1"/>
    </location>
</feature>
<dbReference type="InterPro" id="IPR029062">
    <property type="entry name" value="Class_I_gatase-like"/>
</dbReference>
<evidence type="ECO:0008006" key="2">
    <source>
        <dbReference type="Google" id="ProtNLM"/>
    </source>
</evidence>
<feature type="non-terminal residue" evidence="1">
    <location>
        <position position="331"/>
    </location>
</feature>
<dbReference type="SUPFAM" id="SSF52317">
    <property type="entry name" value="Class I glutamine amidotransferase-like"/>
    <property type="match status" value="1"/>
</dbReference>
<evidence type="ECO:0000313" key="1">
    <source>
        <dbReference type="EMBL" id="GAH38428.1"/>
    </source>
</evidence>
<gene>
    <name evidence="1" type="ORF">S03H2_18397</name>
</gene>
<dbReference type="EMBL" id="BARU01009544">
    <property type="protein sequence ID" value="GAH38428.1"/>
    <property type="molecule type" value="Genomic_DNA"/>
</dbReference>
<protein>
    <recommendedName>
        <fullName evidence="2">VWA domain-containing protein</fullName>
    </recommendedName>
</protein>
<name>X1GZG6_9ZZZZ</name>
<proteinExistence type="predicted"/>
<accession>X1GZG6</accession>
<dbReference type="PANTHER" id="PTHR37464:SF1">
    <property type="entry name" value="BLL2463 PROTEIN"/>
    <property type="match status" value="1"/>
</dbReference>
<reference evidence="1" key="1">
    <citation type="journal article" date="2014" name="Front. Microbiol.">
        <title>High frequency of phylogenetically diverse reductive dehalogenase-homologous genes in deep subseafloor sedimentary metagenomes.</title>
        <authorList>
            <person name="Kawai M."/>
            <person name="Futagami T."/>
            <person name="Toyoda A."/>
            <person name="Takaki Y."/>
            <person name="Nishi S."/>
            <person name="Hori S."/>
            <person name="Arai W."/>
            <person name="Tsubouchi T."/>
            <person name="Morono Y."/>
            <person name="Uchiyama I."/>
            <person name="Ito T."/>
            <person name="Fujiyama A."/>
            <person name="Inagaki F."/>
            <person name="Takami H."/>
        </authorList>
    </citation>
    <scope>NUCLEOTIDE SEQUENCE</scope>
    <source>
        <strain evidence="1">Expedition CK06-06</strain>
    </source>
</reference>
<dbReference type="Gene3D" id="3.40.50.880">
    <property type="match status" value="1"/>
</dbReference>
<organism evidence="1">
    <name type="scientific">marine sediment metagenome</name>
    <dbReference type="NCBI Taxonomy" id="412755"/>
    <lineage>
        <taxon>unclassified sequences</taxon>
        <taxon>metagenomes</taxon>
        <taxon>ecological metagenomes</taxon>
    </lineage>
</organism>
<sequence length="331" mass="36195">FTATLVNSGKTERVVSVGLRVEADKGAWSGPRRQVHLRPAGTEGSSAKVRFYRRFSKPGVVLGQVALDIPAASAGGALAKGDDLLLDNVRRFSMVISDRVKSLIAAADEGQIMGPATMLGIAIDPYAGGSRPWSIISKTLPATQVTEADLQQVHAVFFCNVASFTAAQARAIERFTRNGGTVVFFLGPDVKIDNYNQHFLQEVKAEGGLLPARLQPAVGDVGPQAPALRVDLVDIEHRYLSGLFENRQDYLTVIVQRYFRLKRLPRPGRTLMRLENGDPLLMTRIFGKGRVVLCATTASPRWTNLPITGLFLPMVVRMTLLAPRTMERSQT</sequence>
<dbReference type="AlphaFoldDB" id="X1GZG6"/>
<dbReference type="PANTHER" id="PTHR37464">
    <property type="entry name" value="BLL2463 PROTEIN"/>
    <property type="match status" value="1"/>
</dbReference>